<dbReference type="InterPro" id="IPR006056">
    <property type="entry name" value="RidA"/>
</dbReference>
<dbReference type="PANTHER" id="PTHR11803">
    <property type="entry name" value="2-IMINOBUTANOATE/2-IMINOPROPANOATE DEAMINASE RIDA"/>
    <property type="match status" value="1"/>
</dbReference>
<dbReference type="eggNOG" id="COG0251">
    <property type="taxonomic scope" value="Bacteria"/>
</dbReference>
<evidence type="ECO:0000313" key="2">
    <source>
        <dbReference type="EMBL" id="ADB49099.1"/>
    </source>
</evidence>
<dbReference type="OrthoDB" id="8684161at2"/>
<dbReference type="NCBIfam" id="TIGR00004">
    <property type="entry name" value="Rid family detoxifying hydrolase"/>
    <property type="match status" value="1"/>
</dbReference>
<dbReference type="GO" id="GO:0005829">
    <property type="term" value="C:cytosol"/>
    <property type="evidence" value="ECO:0007669"/>
    <property type="project" value="TreeGrafter"/>
</dbReference>
<dbReference type="Proteomes" id="UP000008229">
    <property type="component" value="Chromosome"/>
</dbReference>
<gene>
    <name evidence="2" type="ordered locus">Cwoe_0664</name>
</gene>
<reference evidence="2 3" key="1">
    <citation type="journal article" date="2010" name="Stand. Genomic Sci.">
        <title>Complete genome sequence of Conexibacter woesei type strain (ID131577).</title>
        <authorList>
            <person name="Pukall R."/>
            <person name="Lapidus A."/>
            <person name="Glavina Del Rio T."/>
            <person name="Copeland A."/>
            <person name="Tice H."/>
            <person name="Cheng J.-F."/>
            <person name="Lucas S."/>
            <person name="Chen F."/>
            <person name="Nolan M."/>
            <person name="Bruce D."/>
            <person name="Goodwin L."/>
            <person name="Pitluck S."/>
            <person name="Mavromatis K."/>
            <person name="Ivanova N."/>
            <person name="Ovchinnikova G."/>
            <person name="Pati A."/>
            <person name="Chen A."/>
            <person name="Palaniappan K."/>
            <person name="Land M."/>
            <person name="Hauser L."/>
            <person name="Chang Y.-J."/>
            <person name="Jeffries C.D."/>
            <person name="Chain P."/>
            <person name="Meincke L."/>
            <person name="Sims D."/>
            <person name="Brettin T."/>
            <person name="Detter J.C."/>
            <person name="Rohde M."/>
            <person name="Goeker M."/>
            <person name="Bristow J."/>
            <person name="Eisen J.A."/>
            <person name="Markowitz V."/>
            <person name="Kyrpides N.C."/>
            <person name="Klenk H.-P."/>
            <person name="Hugenholtz P."/>
        </authorList>
    </citation>
    <scope>NUCLEOTIDE SEQUENCE [LARGE SCALE GENOMIC DNA]</scope>
    <source>
        <strain evidence="3">DSM 14684 / CIP 108061 / JCM 11494 / NBRC 100937 / ID131577</strain>
    </source>
</reference>
<dbReference type="KEGG" id="cwo:Cwoe_0664"/>
<dbReference type="AlphaFoldDB" id="D3F9D2"/>
<comment type="similarity">
    <text evidence="1">Belongs to the RutC family.</text>
</comment>
<dbReference type="GO" id="GO:0019239">
    <property type="term" value="F:deaminase activity"/>
    <property type="evidence" value="ECO:0007669"/>
    <property type="project" value="TreeGrafter"/>
</dbReference>
<dbReference type="SUPFAM" id="SSF55298">
    <property type="entry name" value="YjgF-like"/>
    <property type="match status" value="1"/>
</dbReference>
<dbReference type="InterPro" id="IPR006175">
    <property type="entry name" value="YjgF/YER057c/UK114"/>
</dbReference>
<dbReference type="FunFam" id="3.30.1330.40:FF:000001">
    <property type="entry name" value="L-PSP family endoribonuclease"/>
    <property type="match status" value="1"/>
</dbReference>
<dbReference type="HOGENOM" id="CLU_100715_7_3_11"/>
<dbReference type="InterPro" id="IPR035959">
    <property type="entry name" value="RutC-like_sf"/>
</dbReference>
<keyword evidence="3" id="KW-1185">Reference proteome</keyword>
<dbReference type="STRING" id="469383.Cwoe_0664"/>
<accession>D3F9D2</accession>
<dbReference type="CDD" id="cd00448">
    <property type="entry name" value="YjgF_YER057c_UK114_family"/>
    <property type="match status" value="1"/>
</dbReference>
<sequence>MPDPIPLNSPAVPDPIGPYSHAVRHGDVLYCTGQLPVEPTSATILATDVAEQARRCLENLGAVCAAAGTGLERAIRIGIYMRDLAGFQAVNAVYAEYFPDPPPARTTIGVAALPMGALIEMDAIVALAG</sequence>
<dbReference type="Gene3D" id="3.30.1330.40">
    <property type="entry name" value="RutC-like"/>
    <property type="match status" value="1"/>
</dbReference>
<reference evidence="3" key="2">
    <citation type="submission" date="2010-01" db="EMBL/GenBank/DDBJ databases">
        <title>The complete genome of Conexibacter woesei DSM 14684.</title>
        <authorList>
            <consortium name="US DOE Joint Genome Institute (JGI-PGF)"/>
            <person name="Lucas S."/>
            <person name="Copeland A."/>
            <person name="Lapidus A."/>
            <person name="Glavina del Rio T."/>
            <person name="Dalin E."/>
            <person name="Tice H."/>
            <person name="Bruce D."/>
            <person name="Goodwin L."/>
            <person name="Pitluck S."/>
            <person name="Kyrpides N."/>
            <person name="Mavromatis K."/>
            <person name="Ivanova N."/>
            <person name="Mikhailova N."/>
            <person name="Chertkov O."/>
            <person name="Brettin T."/>
            <person name="Detter J.C."/>
            <person name="Han C."/>
            <person name="Larimer F."/>
            <person name="Land M."/>
            <person name="Hauser L."/>
            <person name="Markowitz V."/>
            <person name="Cheng J.-F."/>
            <person name="Hugenholtz P."/>
            <person name="Woyke T."/>
            <person name="Wu D."/>
            <person name="Pukall R."/>
            <person name="Steenblock K."/>
            <person name="Schneider S."/>
            <person name="Klenk H.-P."/>
            <person name="Eisen J.A."/>
        </authorList>
    </citation>
    <scope>NUCLEOTIDE SEQUENCE [LARGE SCALE GENOMIC DNA]</scope>
    <source>
        <strain evidence="3">DSM 14684 / CIP 108061 / JCM 11494 / NBRC 100937 / ID131577</strain>
    </source>
</reference>
<proteinExistence type="inferred from homology"/>
<organism evidence="2 3">
    <name type="scientific">Conexibacter woesei (strain DSM 14684 / CCUG 47730 / CIP 108061 / JCM 11494 / NBRC 100937 / ID131577)</name>
    <dbReference type="NCBI Taxonomy" id="469383"/>
    <lineage>
        <taxon>Bacteria</taxon>
        <taxon>Bacillati</taxon>
        <taxon>Actinomycetota</taxon>
        <taxon>Thermoleophilia</taxon>
        <taxon>Solirubrobacterales</taxon>
        <taxon>Conexibacteraceae</taxon>
        <taxon>Conexibacter</taxon>
    </lineage>
</organism>
<evidence type="ECO:0000313" key="3">
    <source>
        <dbReference type="Proteomes" id="UP000008229"/>
    </source>
</evidence>
<dbReference type="Pfam" id="PF01042">
    <property type="entry name" value="Ribonuc_L-PSP"/>
    <property type="match status" value="1"/>
</dbReference>
<name>D3F9D2_CONWI</name>
<dbReference type="RefSeq" id="WP_012932152.1">
    <property type="nucleotide sequence ID" value="NC_013739.1"/>
</dbReference>
<evidence type="ECO:0000256" key="1">
    <source>
        <dbReference type="ARBA" id="ARBA00010552"/>
    </source>
</evidence>
<protein>
    <submittedName>
        <fullName evidence="2">Endoribonuclease L-PSP</fullName>
    </submittedName>
</protein>
<dbReference type="EMBL" id="CP001854">
    <property type="protein sequence ID" value="ADB49099.1"/>
    <property type="molecule type" value="Genomic_DNA"/>
</dbReference>
<dbReference type="PANTHER" id="PTHR11803:SF39">
    <property type="entry name" value="2-IMINOBUTANOATE_2-IMINOPROPANOATE DEAMINASE"/>
    <property type="match status" value="1"/>
</dbReference>